<proteinExistence type="predicted"/>
<comment type="caution">
    <text evidence="1">The sequence shown here is derived from an EMBL/GenBank/DDBJ whole genome shotgun (WGS) entry which is preliminary data.</text>
</comment>
<dbReference type="Proteomes" id="UP000034793">
    <property type="component" value="Unassembled WGS sequence"/>
</dbReference>
<accession>A0A0G0SUE3</accession>
<dbReference type="InterPro" id="IPR008921">
    <property type="entry name" value="DNA_pol3_clamp-load_cplx_C"/>
</dbReference>
<organism evidence="1 2">
    <name type="scientific">Candidatus Woesebacteria bacterium GW2011_GWA1_39_8</name>
    <dbReference type="NCBI Taxonomy" id="1618552"/>
    <lineage>
        <taxon>Bacteria</taxon>
        <taxon>Candidatus Woeseibacteriota</taxon>
    </lineage>
</organism>
<dbReference type="GO" id="GO:0003677">
    <property type="term" value="F:DNA binding"/>
    <property type="evidence" value="ECO:0007669"/>
    <property type="project" value="InterPro"/>
</dbReference>
<evidence type="ECO:0000313" key="2">
    <source>
        <dbReference type="Proteomes" id="UP000034793"/>
    </source>
</evidence>
<reference evidence="1 2" key="1">
    <citation type="journal article" date="2015" name="Nature">
        <title>rRNA introns, odd ribosomes, and small enigmatic genomes across a large radiation of phyla.</title>
        <authorList>
            <person name="Brown C.T."/>
            <person name="Hug L.A."/>
            <person name="Thomas B.C."/>
            <person name="Sharon I."/>
            <person name="Castelle C.J."/>
            <person name="Singh A."/>
            <person name="Wilkins M.J."/>
            <person name="Williams K.H."/>
            <person name="Banfield J.F."/>
        </authorList>
    </citation>
    <scope>NUCLEOTIDE SEQUENCE [LARGE SCALE GENOMIC DNA]</scope>
</reference>
<sequence length="150" mass="17189">MNQNLFKEYEGIFAPTPEEVGGPTESVGQAKKEKVFGYSPFALQDAIGEKNVKKAWIEYEKLRLAGIEAEELIYKIVSKAMHMSAIIEGANAEDLGIKDYPYSKSKKDSRNWREEDLKKFYTKLIEIHHKSRMESNNELDISLEKTLLSI</sequence>
<evidence type="ECO:0000313" key="1">
    <source>
        <dbReference type="EMBL" id="KKR29172.1"/>
    </source>
</evidence>
<protein>
    <submittedName>
        <fullName evidence="1">Uncharacterized protein</fullName>
    </submittedName>
</protein>
<dbReference type="GO" id="GO:0006260">
    <property type="term" value="P:DNA replication"/>
    <property type="evidence" value="ECO:0007669"/>
    <property type="project" value="InterPro"/>
</dbReference>
<dbReference type="SUPFAM" id="SSF48019">
    <property type="entry name" value="post-AAA+ oligomerization domain-like"/>
    <property type="match status" value="1"/>
</dbReference>
<dbReference type="Gene3D" id="1.20.272.10">
    <property type="match status" value="1"/>
</dbReference>
<dbReference type="AlphaFoldDB" id="A0A0G0SUE3"/>
<gene>
    <name evidence="1" type="ORF">UT61_C0035G0007</name>
</gene>
<dbReference type="EMBL" id="LBXL01000035">
    <property type="protein sequence ID" value="KKR29172.1"/>
    <property type="molecule type" value="Genomic_DNA"/>
</dbReference>
<name>A0A0G0SUE3_9BACT</name>